<name>A0ABW4UFV8_9HYPH</name>
<evidence type="ECO:0000313" key="1">
    <source>
        <dbReference type="EMBL" id="MFD1985896.1"/>
    </source>
</evidence>
<accession>A0ABW4UFV8</accession>
<gene>
    <name evidence="1" type="ORF">ACFSOZ_25960</name>
</gene>
<dbReference type="EMBL" id="JBHUGZ010000017">
    <property type="protein sequence ID" value="MFD1985896.1"/>
    <property type="molecule type" value="Genomic_DNA"/>
</dbReference>
<dbReference type="Gene3D" id="2.60.120.260">
    <property type="entry name" value="Galactose-binding domain-like"/>
    <property type="match status" value="1"/>
</dbReference>
<dbReference type="InterPro" id="IPR008979">
    <property type="entry name" value="Galactose-bd-like_sf"/>
</dbReference>
<dbReference type="Proteomes" id="UP001597405">
    <property type="component" value="Unassembled WGS sequence"/>
</dbReference>
<sequence length="211" mass="22790">MIDLPPDIPAIVRPLGDDVRQSMATQIERLARPRLERRASASHQFEATFPFPMVVPRSVSGSEIPTPAYTNSGGTGNRTSIITITTTATVGGGAVTGLIDGANASGSFWWTGGQSGREVKFDFITPKLITEITWYQGVNASHGTWQWQGSDDGSSWNSIGSTFSLGSGTTQVITTMSAQAVGYRYHRMLQTSGTTNQSPFLYEIEFKLAAY</sequence>
<keyword evidence="2" id="KW-1185">Reference proteome</keyword>
<evidence type="ECO:0008006" key="3">
    <source>
        <dbReference type="Google" id="ProtNLM"/>
    </source>
</evidence>
<evidence type="ECO:0000313" key="2">
    <source>
        <dbReference type="Proteomes" id="UP001597405"/>
    </source>
</evidence>
<reference evidence="2" key="1">
    <citation type="journal article" date="2019" name="Int. J. Syst. Evol. Microbiol.">
        <title>The Global Catalogue of Microorganisms (GCM) 10K type strain sequencing project: providing services to taxonomists for standard genome sequencing and annotation.</title>
        <authorList>
            <consortium name="The Broad Institute Genomics Platform"/>
            <consortium name="The Broad Institute Genome Sequencing Center for Infectious Disease"/>
            <person name="Wu L."/>
            <person name="Ma J."/>
        </authorList>
    </citation>
    <scope>NUCLEOTIDE SEQUENCE [LARGE SCALE GENOMIC DNA]</scope>
    <source>
        <strain evidence="2">CGMCC 1.16225</strain>
    </source>
</reference>
<dbReference type="SUPFAM" id="SSF49785">
    <property type="entry name" value="Galactose-binding domain-like"/>
    <property type="match status" value="1"/>
</dbReference>
<dbReference type="RefSeq" id="WP_379102585.1">
    <property type="nucleotide sequence ID" value="NZ_JBHUGZ010000017.1"/>
</dbReference>
<protein>
    <recommendedName>
        <fullName evidence="3">F5/8 type C domain-containing protein</fullName>
    </recommendedName>
</protein>
<comment type="caution">
    <text evidence="1">The sequence shown here is derived from an EMBL/GenBank/DDBJ whole genome shotgun (WGS) entry which is preliminary data.</text>
</comment>
<organism evidence="1 2">
    <name type="scientific">Mesorhizobium newzealandense</name>
    <dbReference type="NCBI Taxonomy" id="1300302"/>
    <lineage>
        <taxon>Bacteria</taxon>
        <taxon>Pseudomonadati</taxon>
        <taxon>Pseudomonadota</taxon>
        <taxon>Alphaproteobacteria</taxon>
        <taxon>Hyphomicrobiales</taxon>
        <taxon>Phyllobacteriaceae</taxon>
        <taxon>Mesorhizobium</taxon>
    </lineage>
</organism>
<proteinExistence type="predicted"/>